<gene>
    <name evidence="3" type="ORF">C5O00_09960</name>
</gene>
<evidence type="ECO:0000313" key="4">
    <source>
        <dbReference type="Proteomes" id="UP000238442"/>
    </source>
</evidence>
<accession>A0A2S0HXR4</accession>
<keyword evidence="1" id="KW-0812">Transmembrane</keyword>
<sequence length="159" mass="18533">MLKRILKILGYLGIVALIVIQFIRPEKNEAGYEAFKAFETETKPSDKVVGILKNNCYDCHSNHTNYPWYAEVAPFSLWLDDHVRHGKGDFNVSEWDSYSIKKKDHKLEELIEEVEEGNMPLDSYTWIHGDLSEDDKKLLIQWATLARLQYKNQLEVSSK</sequence>
<keyword evidence="4" id="KW-1185">Reference proteome</keyword>
<proteinExistence type="predicted"/>
<keyword evidence="1" id="KW-0472">Membrane</keyword>
<dbReference type="OrthoDB" id="196738at2"/>
<dbReference type="SMART" id="SM01235">
    <property type="entry name" value="Haem_bd"/>
    <property type="match status" value="1"/>
</dbReference>
<evidence type="ECO:0000256" key="1">
    <source>
        <dbReference type="SAM" id="Phobius"/>
    </source>
</evidence>
<evidence type="ECO:0000259" key="2">
    <source>
        <dbReference type="SMART" id="SM01235"/>
    </source>
</evidence>
<feature type="transmembrane region" description="Helical" evidence="1">
    <location>
        <begin position="5"/>
        <end position="23"/>
    </location>
</feature>
<dbReference type="EMBL" id="CP027062">
    <property type="protein sequence ID" value="AVI51477.1"/>
    <property type="molecule type" value="Genomic_DNA"/>
</dbReference>
<protein>
    <submittedName>
        <fullName evidence="3">Cytochrome C</fullName>
    </submittedName>
</protein>
<dbReference type="Proteomes" id="UP000238442">
    <property type="component" value="Chromosome"/>
</dbReference>
<evidence type="ECO:0000313" key="3">
    <source>
        <dbReference type="EMBL" id="AVI51477.1"/>
    </source>
</evidence>
<reference evidence="3 4" key="1">
    <citation type="submission" date="2018-02" db="EMBL/GenBank/DDBJ databases">
        <title>Genomic analysis of the strain RR4-38 isolated from a seawater recirculating aquaculture system.</title>
        <authorList>
            <person name="Kim Y.-S."/>
            <person name="Jang Y.H."/>
            <person name="Kim K.-H."/>
        </authorList>
    </citation>
    <scope>NUCLEOTIDE SEQUENCE [LARGE SCALE GENOMIC DNA]</scope>
    <source>
        <strain evidence="3 4">RR4-38</strain>
    </source>
</reference>
<name>A0A2S0HXR4_9FLAO</name>
<feature type="domain" description="Haem-binding" evidence="2">
    <location>
        <begin position="14"/>
        <end position="147"/>
    </location>
</feature>
<dbReference type="RefSeq" id="WP_105216717.1">
    <property type="nucleotide sequence ID" value="NZ_CP027062.1"/>
</dbReference>
<organism evidence="3 4">
    <name type="scientific">Pukyongia salina</name>
    <dbReference type="NCBI Taxonomy" id="2094025"/>
    <lineage>
        <taxon>Bacteria</taxon>
        <taxon>Pseudomonadati</taxon>
        <taxon>Bacteroidota</taxon>
        <taxon>Flavobacteriia</taxon>
        <taxon>Flavobacteriales</taxon>
        <taxon>Flavobacteriaceae</taxon>
        <taxon>Pukyongia</taxon>
    </lineage>
</organism>
<dbReference type="AlphaFoldDB" id="A0A2S0HXR4"/>
<dbReference type="InterPro" id="IPR025992">
    <property type="entry name" value="Haem-bd"/>
</dbReference>
<dbReference type="Pfam" id="PF14376">
    <property type="entry name" value="Haem_bd"/>
    <property type="match status" value="1"/>
</dbReference>
<dbReference type="KEGG" id="aue:C5O00_09960"/>
<keyword evidence="1" id="KW-1133">Transmembrane helix</keyword>